<dbReference type="PROSITE" id="PS01126">
    <property type="entry name" value="EF_TS_1"/>
    <property type="match status" value="1"/>
</dbReference>
<dbReference type="InterPro" id="IPR014039">
    <property type="entry name" value="Transl_elong_EFTs/EF1B_dimer"/>
</dbReference>
<evidence type="ECO:0000259" key="7">
    <source>
        <dbReference type="Pfam" id="PF00889"/>
    </source>
</evidence>
<feature type="region of interest" description="Involved in Mg(2+) ion dislocation from EF-Tu" evidence="6">
    <location>
        <begin position="81"/>
        <end position="84"/>
    </location>
</feature>
<proteinExistence type="inferred from homology"/>
<dbReference type="FunFam" id="1.10.8.10:FF:000001">
    <property type="entry name" value="Elongation factor Ts"/>
    <property type="match status" value="1"/>
</dbReference>
<dbReference type="HAMAP" id="MF_00050">
    <property type="entry name" value="EF_Ts"/>
    <property type="match status" value="1"/>
</dbReference>
<evidence type="ECO:0000256" key="1">
    <source>
        <dbReference type="ARBA" id="ARBA00005532"/>
    </source>
</evidence>
<dbReference type="GO" id="GO:0003746">
    <property type="term" value="F:translation elongation factor activity"/>
    <property type="evidence" value="ECO:0007669"/>
    <property type="project" value="UniProtKB-UniRule"/>
</dbReference>
<comment type="subcellular location">
    <subcellularLocation>
        <location evidence="6">Cytoplasm</location>
    </subcellularLocation>
</comment>
<comment type="similarity">
    <text evidence="1 6">Belongs to the EF-Ts family.</text>
</comment>
<feature type="domain" description="Translation elongation factor EFTs/EF1B dimerisation" evidence="7">
    <location>
        <begin position="32"/>
        <end position="195"/>
    </location>
</feature>
<name>A0A1F5C9F4_9BACT</name>
<organism evidence="8 9">
    <name type="scientific">Candidatus Azambacteria bacterium RIFCSPLOWO2_01_FULL_37_9</name>
    <dbReference type="NCBI Taxonomy" id="1797297"/>
    <lineage>
        <taxon>Bacteria</taxon>
        <taxon>Candidatus Azamiibacteriota</taxon>
    </lineage>
</organism>
<reference evidence="8 9" key="1">
    <citation type="journal article" date="2016" name="Nat. Commun.">
        <title>Thousands of microbial genomes shed light on interconnected biogeochemical processes in an aquifer system.</title>
        <authorList>
            <person name="Anantharaman K."/>
            <person name="Brown C.T."/>
            <person name="Hug L.A."/>
            <person name="Sharon I."/>
            <person name="Castelle C.J."/>
            <person name="Probst A.J."/>
            <person name="Thomas B.C."/>
            <person name="Singh A."/>
            <person name="Wilkins M.J."/>
            <person name="Karaoz U."/>
            <person name="Brodie E.L."/>
            <person name="Williams K.H."/>
            <person name="Hubbard S.S."/>
            <person name="Banfield J.F."/>
        </authorList>
    </citation>
    <scope>NUCLEOTIDE SEQUENCE [LARGE SCALE GENOMIC DNA]</scope>
</reference>
<keyword evidence="3 6" id="KW-0251">Elongation factor</keyword>
<evidence type="ECO:0000256" key="2">
    <source>
        <dbReference type="ARBA" id="ARBA00016956"/>
    </source>
</evidence>
<dbReference type="EMBL" id="MEYQ01000005">
    <property type="protein sequence ID" value="OGD39493.1"/>
    <property type="molecule type" value="Genomic_DNA"/>
</dbReference>
<dbReference type="CDD" id="cd14275">
    <property type="entry name" value="UBA_EF-Ts"/>
    <property type="match status" value="1"/>
</dbReference>
<dbReference type="InterPro" id="IPR009060">
    <property type="entry name" value="UBA-like_sf"/>
</dbReference>
<comment type="caution">
    <text evidence="8">The sequence shown here is derived from an EMBL/GenBank/DDBJ whole genome shotgun (WGS) entry which is preliminary data.</text>
</comment>
<dbReference type="SUPFAM" id="SSF54713">
    <property type="entry name" value="Elongation factor Ts (EF-Ts), dimerisation domain"/>
    <property type="match status" value="1"/>
</dbReference>
<dbReference type="Gene3D" id="1.10.286.20">
    <property type="match status" value="1"/>
</dbReference>
<dbReference type="FunFam" id="1.10.286.20:FF:000001">
    <property type="entry name" value="Elongation factor Ts"/>
    <property type="match status" value="1"/>
</dbReference>
<dbReference type="InterPro" id="IPR018101">
    <property type="entry name" value="Transl_elong_Ts_CS"/>
</dbReference>
<evidence type="ECO:0000313" key="8">
    <source>
        <dbReference type="EMBL" id="OGD39493.1"/>
    </source>
</evidence>
<evidence type="ECO:0000256" key="5">
    <source>
        <dbReference type="ARBA" id="ARBA00025453"/>
    </source>
</evidence>
<dbReference type="InterPro" id="IPR036402">
    <property type="entry name" value="EF-Ts_dimer_sf"/>
</dbReference>
<dbReference type="AlphaFoldDB" id="A0A1F5C9F4"/>
<dbReference type="PANTHER" id="PTHR11741:SF10">
    <property type="entry name" value="POLYPROTEIN OF EF-TS, CHLOROPLASTIC"/>
    <property type="match status" value="1"/>
</dbReference>
<dbReference type="Proteomes" id="UP000177947">
    <property type="component" value="Unassembled WGS sequence"/>
</dbReference>
<comment type="function">
    <text evidence="5 6">Associates with the EF-Tu.GDP complex and induces the exchange of GDP to GTP. It remains bound to the aminoacyl-tRNA.EF-Tu.GTP complex up to the GTP hydrolysis stage on the ribosome.</text>
</comment>
<protein>
    <recommendedName>
        <fullName evidence="2 6">Elongation factor Ts</fullName>
        <shortName evidence="6">EF-Ts</shortName>
    </recommendedName>
</protein>
<dbReference type="InterPro" id="IPR001816">
    <property type="entry name" value="Transl_elong_EFTs/EF1B"/>
</dbReference>
<dbReference type="Gene3D" id="3.30.479.20">
    <property type="entry name" value="Elongation factor Ts, dimerisation domain"/>
    <property type="match status" value="1"/>
</dbReference>
<evidence type="ECO:0000313" key="9">
    <source>
        <dbReference type="Proteomes" id="UP000177947"/>
    </source>
</evidence>
<dbReference type="Pfam" id="PF00889">
    <property type="entry name" value="EF_TS"/>
    <property type="match status" value="1"/>
</dbReference>
<keyword evidence="4 6" id="KW-0648">Protein biosynthesis</keyword>
<dbReference type="PANTHER" id="PTHR11741">
    <property type="entry name" value="ELONGATION FACTOR TS"/>
    <property type="match status" value="1"/>
</dbReference>
<dbReference type="Gene3D" id="1.10.8.10">
    <property type="entry name" value="DNA helicase RuvA subunit, C-terminal domain"/>
    <property type="match status" value="1"/>
</dbReference>
<evidence type="ECO:0000256" key="4">
    <source>
        <dbReference type="ARBA" id="ARBA00022917"/>
    </source>
</evidence>
<evidence type="ECO:0000256" key="3">
    <source>
        <dbReference type="ARBA" id="ARBA00022768"/>
    </source>
</evidence>
<accession>A0A1F5C9F4</accession>
<evidence type="ECO:0000256" key="6">
    <source>
        <dbReference type="HAMAP-Rule" id="MF_00050"/>
    </source>
</evidence>
<dbReference type="GO" id="GO:0005737">
    <property type="term" value="C:cytoplasm"/>
    <property type="evidence" value="ECO:0007669"/>
    <property type="project" value="UniProtKB-SubCell"/>
</dbReference>
<sequence length="195" mass="22266">MAISIEQIQNLRVKTGSSILDCKKALEESNGDEKEAIDILKKRGRIIAEKKGVRATSAGIIDSYIHPNKRIGVLIELRCETDFVAKNSDFINLTHELAMHIAAMSPKYLKPEDIPQEILDEERNIFMAQVADINKPANIKEEMVDGKMKKRFSEICLFEQPFVKNPNQTTRELITEYIAKIGENIEVARFTRYEL</sequence>
<gene>
    <name evidence="6 8" type="primary">tsf</name>
    <name evidence="8" type="ORF">A2907_02305</name>
</gene>
<keyword evidence="6" id="KW-0963">Cytoplasm</keyword>
<dbReference type="SUPFAM" id="SSF46934">
    <property type="entry name" value="UBA-like"/>
    <property type="match status" value="1"/>
</dbReference>